<feature type="region of interest" description="Disordered" evidence="1">
    <location>
        <begin position="937"/>
        <end position="977"/>
    </location>
</feature>
<feature type="compositionally biased region" description="Low complexity" evidence="1">
    <location>
        <begin position="300"/>
        <end position="317"/>
    </location>
</feature>
<dbReference type="InterPro" id="IPR009060">
    <property type="entry name" value="UBA-like_sf"/>
</dbReference>
<dbReference type="SMART" id="SM00165">
    <property type="entry name" value="UBA"/>
    <property type="match status" value="1"/>
</dbReference>
<proteinExistence type="predicted"/>
<dbReference type="RefSeq" id="XP_023632116.1">
    <property type="nucleotide sequence ID" value="XM_023776348.1"/>
</dbReference>
<feature type="region of interest" description="Disordered" evidence="1">
    <location>
        <begin position="354"/>
        <end position="388"/>
    </location>
</feature>
<dbReference type="AlphaFoldDB" id="A0A2D3VBD0"/>
<dbReference type="Proteomes" id="UP000225277">
    <property type="component" value="Unassembled WGS sequence"/>
</dbReference>
<feature type="region of interest" description="Disordered" evidence="1">
    <location>
        <begin position="57"/>
        <end position="81"/>
    </location>
</feature>
<feature type="compositionally biased region" description="Polar residues" evidence="1">
    <location>
        <begin position="139"/>
        <end position="149"/>
    </location>
</feature>
<feature type="region of interest" description="Disordered" evidence="1">
    <location>
        <begin position="124"/>
        <end position="165"/>
    </location>
</feature>
<evidence type="ECO:0000259" key="2">
    <source>
        <dbReference type="PROSITE" id="PS50030"/>
    </source>
</evidence>
<feature type="compositionally biased region" description="Pro residues" evidence="1">
    <location>
        <begin position="359"/>
        <end position="370"/>
    </location>
</feature>
<dbReference type="STRING" id="112498.A0A2D3VBD0"/>
<evidence type="ECO:0000256" key="1">
    <source>
        <dbReference type="SAM" id="MobiDB-lite"/>
    </source>
</evidence>
<feature type="region of interest" description="Disordered" evidence="1">
    <location>
        <begin position="218"/>
        <end position="258"/>
    </location>
</feature>
<gene>
    <name evidence="3" type="ORF">RCC_11124</name>
</gene>
<name>A0A2D3VBD0_9PEZI</name>
<sequence length="1021" mass="113603">MKEACAASIDAVTTCTPSDDEQGHNAVNIARRSMSIFSRRGTMTPEPPAFAPLESVATPKQMSEKQRNWLLRKSGSRDGPISLKNARLKSRRGTVLRAVPPANVTRLSALEEEMAHSPNEEILSAIGEHPPTGRPPVSPSFSQSTTSQEKPGHIPLSKRSSRRDASSRIGVWVDGVVYWNEAETATPKPIPDPKHLSHVQCNIARKPTIRRKPLLSVVIPNGGLGPSDRKIHQPQPRRPQSKVIPPLDRPRAPLRQWSPDQCFKASSWDSQSRGTLFGEVTVPKVGKPTSVRQDAEPQVSRSSTSSSSIGENTSTYSNRSSATSIEGLVNTDAKYVCKLDGKLDISRGFPTGLQSCHTPPVPNRAPPDPPALQDRPVQSTGNTAPTIRLLHPHDTFSSSLHTHKVDEASPTWSQAEEDLQHELCATAGEHDNVEAPTNTMAFQGLIRRSGSVREVMEPPCRAPTIPKRSRKRDWTTHISYPASELQRRQSESQQKGSGLSQNVGVLRKSVSVSCCANPISATRQSMPSPPGRSTKRLLPNCVAVGNGNDLKSSRREAIAAAMTSTVTSEDVLLHILSRLHSPQDLFHTAIINKGMYRVFQENQIHLLRTVVFNESPASWELREWTAPDGDEPTSSSTLSRMEHSALSYMRCYRRDTVVVQRLSRLVFETCQGFLRRETVVALSTPSHPDAPRFNDAFWRIWTFCQIFGGARNREDDITGQMDWLKGGVLANNEDCIASTEPNMEFDLRSVLISAPPYFAESNRGGLSASQLFDMTEIWTCMTALLQGYHGCVRQARYYGVFDRCEVPEGDIKDEETMLEEWTTYLMTLGPRVVLEMAQVYPAAGFALARENGWTRWTPPIHNGSRASFLKEPVAKSYEEQIIVATQQQQDPREQVRKDANRRRVATLAAEIRVRRQSSAYKRSPLIDMKNERAMSVISRRDSVSPTRAYHSREASQRTSAASRPVLANPRSTENTSERAIQQLVTMGFERDLAVDALRITDRGDGLRPDRAIDLLLRQQEE</sequence>
<dbReference type="GeneID" id="35606154"/>
<keyword evidence="4" id="KW-1185">Reference proteome</keyword>
<protein>
    <recommendedName>
        <fullName evidence="2">UBA domain-containing protein</fullName>
    </recommendedName>
</protein>
<dbReference type="SUPFAM" id="SSF46934">
    <property type="entry name" value="UBA-like"/>
    <property type="match status" value="1"/>
</dbReference>
<feature type="region of interest" description="Disordered" evidence="1">
    <location>
        <begin position="287"/>
        <end position="321"/>
    </location>
</feature>
<dbReference type="EMBL" id="FJUY01000027">
    <property type="protein sequence ID" value="CZT25393.1"/>
    <property type="molecule type" value="Genomic_DNA"/>
</dbReference>
<feature type="region of interest" description="Disordered" evidence="1">
    <location>
        <begin position="480"/>
        <end position="502"/>
    </location>
</feature>
<dbReference type="PROSITE" id="PS50030">
    <property type="entry name" value="UBA"/>
    <property type="match status" value="1"/>
</dbReference>
<feature type="domain" description="UBA" evidence="2">
    <location>
        <begin position="974"/>
        <end position="1018"/>
    </location>
</feature>
<evidence type="ECO:0000313" key="3">
    <source>
        <dbReference type="EMBL" id="CZT25393.1"/>
    </source>
</evidence>
<evidence type="ECO:0000313" key="4">
    <source>
        <dbReference type="Proteomes" id="UP000225277"/>
    </source>
</evidence>
<feature type="compositionally biased region" description="Polar residues" evidence="1">
    <location>
        <begin position="376"/>
        <end position="385"/>
    </location>
</feature>
<dbReference type="Gene3D" id="1.10.8.10">
    <property type="entry name" value="DNA helicase RuvA subunit, C-terminal domain"/>
    <property type="match status" value="1"/>
</dbReference>
<reference evidence="3 4" key="1">
    <citation type="submission" date="2016-03" db="EMBL/GenBank/DDBJ databases">
        <authorList>
            <person name="Ploux O."/>
        </authorList>
    </citation>
    <scope>NUCLEOTIDE SEQUENCE [LARGE SCALE GENOMIC DNA]</scope>
    <source>
        <strain evidence="3 4">URUG2</strain>
    </source>
</reference>
<dbReference type="InterPro" id="IPR015940">
    <property type="entry name" value="UBA"/>
</dbReference>
<dbReference type="OrthoDB" id="5376710at2759"/>
<accession>A0A2D3VBD0</accession>
<dbReference type="Pfam" id="PF00627">
    <property type="entry name" value="UBA"/>
    <property type="match status" value="1"/>
</dbReference>
<feature type="region of interest" description="Disordered" evidence="1">
    <location>
        <begin position="1"/>
        <end position="24"/>
    </location>
</feature>
<organism evidence="3 4">
    <name type="scientific">Ramularia collo-cygni</name>
    <dbReference type="NCBI Taxonomy" id="112498"/>
    <lineage>
        <taxon>Eukaryota</taxon>
        <taxon>Fungi</taxon>
        <taxon>Dikarya</taxon>
        <taxon>Ascomycota</taxon>
        <taxon>Pezizomycotina</taxon>
        <taxon>Dothideomycetes</taxon>
        <taxon>Dothideomycetidae</taxon>
        <taxon>Mycosphaerellales</taxon>
        <taxon>Mycosphaerellaceae</taxon>
        <taxon>Ramularia</taxon>
    </lineage>
</organism>